<proteinExistence type="predicted"/>
<dbReference type="EnsemblPlants" id="PGSC0003DMT400076007">
    <property type="protein sequence ID" value="PGSC0003DMT400076007"/>
    <property type="gene ID" value="PGSC0003DMG404029558"/>
</dbReference>
<keyword evidence="2" id="KW-1185">Reference proteome</keyword>
<dbReference type="Gramene" id="PGSC0003DMT400076007">
    <property type="protein sequence ID" value="PGSC0003DMT400076007"/>
    <property type="gene ID" value="PGSC0003DMG404029558"/>
</dbReference>
<organism evidence="1 2">
    <name type="scientific">Solanum tuberosum</name>
    <name type="common">Potato</name>
    <dbReference type="NCBI Taxonomy" id="4113"/>
    <lineage>
        <taxon>Eukaryota</taxon>
        <taxon>Viridiplantae</taxon>
        <taxon>Streptophyta</taxon>
        <taxon>Embryophyta</taxon>
        <taxon>Tracheophyta</taxon>
        <taxon>Spermatophyta</taxon>
        <taxon>Magnoliopsida</taxon>
        <taxon>eudicotyledons</taxon>
        <taxon>Gunneridae</taxon>
        <taxon>Pentapetalae</taxon>
        <taxon>asterids</taxon>
        <taxon>lamiids</taxon>
        <taxon>Solanales</taxon>
        <taxon>Solanaceae</taxon>
        <taxon>Solanoideae</taxon>
        <taxon>Solaneae</taxon>
        <taxon>Solanum</taxon>
    </lineage>
</organism>
<accession>M1CW23</accession>
<protein>
    <submittedName>
        <fullName evidence="1">Uncharacterized protein</fullName>
    </submittedName>
</protein>
<sequence>MGSLYIVGPKKTLISSFRKPKQRHAKRRDNTEPVTPFPNENSSLVILVGVVQVDVLYQTHDILS</sequence>
<dbReference type="Proteomes" id="UP000011115">
    <property type="component" value="Unassembled WGS sequence"/>
</dbReference>
<reference evidence="2" key="1">
    <citation type="journal article" date="2011" name="Nature">
        <title>Genome sequence and analysis of the tuber crop potato.</title>
        <authorList>
            <consortium name="The Potato Genome Sequencing Consortium"/>
        </authorList>
    </citation>
    <scope>NUCLEOTIDE SEQUENCE [LARGE SCALE GENOMIC DNA]</scope>
    <source>
        <strain evidence="2">cv. DM1-3 516 R44</strain>
    </source>
</reference>
<dbReference type="AlphaFoldDB" id="M1CW23"/>
<reference evidence="1" key="2">
    <citation type="submission" date="2015-06" db="UniProtKB">
        <authorList>
            <consortium name="EnsemblPlants"/>
        </authorList>
    </citation>
    <scope>IDENTIFICATION</scope>
    <source>
        <strain evidence="1">DM1-3 516 R44</strain>
    </source>
</reference>
<evidence type="ECO:0000313" key="2">
    <source>
        <dbReference type="Proteomes" id="UP000011115"/>
    </source>
</evidence>
<name>M1CW23_SOLTU</name>
<dbReference type="PaxDb" id="4113-PGSC0003DMT400076007"/>
<evidence type="ECO:0000313" key="1">
    <source>
        <dbReference type="EnsemblPlants" id="PGSC0003DMT400076007"/>
    </source>
</evidence>
<dbReference type="HOGENOM" id="CLU_2872103_0_0_1"/>
<dbReference type="InParanoid" id="M1CW23"/>